<feature type="non-terminal residue" evidence="2">
    <location>
        <position position="88"/>
    </location>
</feature>
<evidence type="ECO:0000313" key="3">
    <source>
        <dbReference type="Proteomes" id="UP001238969"/>
    </source>
</evidence>
<dbReference type="EMBL" id="JASOLZ010000155">
    <property type="protein sequence ID" value="MDK6862411.1"/>
    <property type="molecule type" value="Genomic_DNA"/>
</dbReference>
<dbReference type="Gene3D" id="1.10.620.20">
    <property type="entry name" value="Ribonucleotide Reductase, subunit A"/>
    <property type="match status" value="1"/>
</dbReference>
<dbReference type="InterPro" id="IPR009078">
    <property type="entry name" value="Ferritin-like_SF"/>
</dbReference>
<dbReference type="AlphaFoldDB" id="A0ABD4ZG82"/>
<comment type="cofactor">
    <cofactor evidence="1">
        <name>Fe cation</name>
        <dbReference type="ChEBI" id="CHEBI:24875"/>
    </cofactor>
</comment>
<evidence type="ECO:0000313" key="2">
    <source>
        <dbReference type="EMBL" id="MDK6862411.1"/>
    </source>
</evidence>
<dbReference type="Proteomes" id="UP001238969">
    <property type="component" value="Unassembled WGS sequence"/>
</dbReference>
<feature type="non-terminal residue" evidence="2">
    <location>
        <position position="1"/>
    </location>
</feature>
<organism evidence="2 3">
    <name type="scientific">Gardnerella vaginalis</name>
    <dbReference type="NCBI Taxonomy" id="2702"/>
    <lineage>
        <taxon>Bacteria</taxon>
        <taxon>Bacillati</taxon>
        <taxon>Actinomycetota</taxon>
        <taxon>Actinomycetes</taxon>
        <taxon>Bifidobacteriales</taxon>
        <taxon>Bifidobacteriaceae</taxon>
        <taxon>Gardnerella</taxon>
    </lineage>
</organism>
<evidence type="ECO:0000256" key="1">
    <source>
        <dbReference type="ARBA" id="ARBA00001962"/>
    </source>
</evidence>
<proteinExistence type="predicted"/>
<protein>
    <submittedName>
        <fullName evidence="2">Ribonucleotide-diphosphate reductase subunit beta</fullName>
    </submittedName>
</protein>
<dbReference type="InterPro" id="IPR000358">
    <property type="entry name" value="RNR_small_fam"/>
</dbReference>
<dbReference type="Pfam" id="PF00268">
    <property type="entry name" value="Ribonuc_red_sm"/>
    <property type="match status" value="1"/>
</dbReference>
<sequence>GGFYLPFYLAARGKLPNTADIIRLILRDKVIHNYYSGYKYQLAVKKLAPAKQAEMKKFVFDFLDKLIDLEKKYLHELYDDFDLVDDAI</sequence>
<dbReference type="SUPFAM" id="SSF47240">
    <property type="entry name" value="Ferritin-like"/>
    <property type="match status" value="1"/>
</dbReference>
<name>A0ABD4ZG82_GARVA</name>
<dbReference type="InterPro" id="IPR012348">
    <property type="entry name" value="RNR-like"/>
</dbReference>
<accession>A0ABD4ZG82</accession>
<reference evidence="2 3" key="1">
    <citation type="submission" date="2023-05" db="EMBL/GenBank/DDBJ databases">
        <title>Cataloging the Phylogenetic Diversity of Human Bladder Bacteria.</title>
        <authorList>
            <person name="Du J."/>
        </authorList>
    </citation>
    <scope>NUCLEOTIDE SEQUENCE [LARGE SCALE GENOMIC DNA]</scope>
    <source>
        <strain evidence="2 3">UMB6972</strain>
    </source>
</reference>
<gene>
    <name evidence="2" type="ORF">QP355_07210</name>
</gene>
<comment type="caution">
    <text evidence="2">The sequence shown here is derived from an EMBL/GenBank/DDBJ whole genome shotgun (WGS) entry which is preliminary data.</text>
</comment>